<keyword evidence="3" id="KW-0804">Transcription</keyword>
<dbReference type="SUPFAM" id="SSF46689">
    <property type="entry name" value="Homeodomain-like"/>
    <property type="match status" value="1"/>
</dbReference>
<dbReference type="PRINTS" id="PR00455">
    <property type="entry name" value="HTHTETR"/>
</dbReference>
<evidence type="ECO:0000256" key="2">
    <source>
        <dbReference type="ARBA" id="ARBA00023125"/>
    </source>
</evidence>
<dbReference type="Proteomes" id="UP000077519">
    <property type="component" value="Unassembled WGS sequence"/>
</dbReference>
<proteinExistence type="predicted"/>
<protein>
    <submittedName>
        <fullName evidence="7">TetR family transcriptional regulator</fullName>
    </submittedName>
</protein>
<gene>
    <name evidence="7" type="ORF">A3K89_11500</name>
</gene>
<keyword evidence="8" id="KW-1185">Reference proteome</keyword>
<dbReference type="InterPro" id="IPR050109">
    <property type="entry name" value="HTH-type_TetR-like_transc_reg"/>
</dbReference>
<dbReference type="AlphaFoldDB" id="A0A177Y8S8"/>
<dbReference type="Pfam" id="PF00440">
    <property type="entry name" value="TetR_N"/>
    <property type="match status" value="1"/>
</dbReference>
<dbReference type="GO" id="GO:0000976">
    <property type="term" value="F:transcription cis-regulatory region binding"/>
    <property type="evidence" value="ECO:0007669"/>
    <property type="project" value="TreeGrafter"/>
</dbReference>
<dbReference type="RefSeq" id="WP_068430823.1">
    <property type="nucleotide sequence ID" value="NZ_LVHI01000038.1"/>
</dbReference>
<organism evidence="7 8">
    <name type="scientific">Rhodococcoides kyotonense</name>
    <dbReference type="NCBI Taxonomy" id="398843"/>
    <lineage>
        <taxon>Bacteria</taxon>
        <taxon>Bacillati</taxon>
        <taxon>Actinomycetota</taxon>
        <taxon>Actinomycetes</taxon>
        <taxon>Mycobacteriales</taxon>
        <taxon>Nocardiaceae</taxon>
        <taxon>Rhodococcoides</taxon>
    </lineage>
</organism>
<name>A0A177Y8S8_9NOCA</name>
<keyword evidence="1" id="KW-0805">Transcription regulation</keyword>
<accession>A0A177Y8S8</accession>
<sequence>MATTTGAGRPRLSTKKRPGDTAREEILDASAELFTTRGYTSTSTRMIADAVGLRQASLYHHFAGKDDILDALLGGTVDEPLAVGRGVAESDASAAVKMYALVLFDADQLARSTWNLGALYLLPELRADRFDAFRQHRYALMNIYASLASATASELGVDALPGTEELPFRLVETVVNGRADAENGRGVPAVEYARTIADAAVRVLGWVGPTDTLRTEAVRLLDCSAGVETVWTARLPS</sequence>
<evidence type="ECO:0000256" key="5">
    <source>
        <dbReference type="SAM" id="MobiDB-lite"/>
    </source>
</evidence>
<evidence type="ECO:0000256" key="3">
    <source>
        <dbReference type="ARBA" id="ARBA00023163"/>
    </source>
</evidence>
<reference evidence="7 8" key="1">
    <citation type="submission" date="2016-03" db="EMBL/GenBank/DDBJ databases">
        <title>Genome sequence of Rhodococcus kyotonensis KB10.</title>
        <authorList>
            <person name="Jeong H."/>
            <person name="Hong C.E."/>
            <person name="Jo S.H."/>
            <person name="Park J.M."/>
        </authorList>
    </citation>
    <scope>NUCLEOTIDE SEQUENCE [LARGE SCALE GENOMIC DNA]</scope>
    <source>
        <strain evidence="7 8">KB10</strain>
    </source>
</reference>
<feature type="region of interest" description="Disordered" evidence="5">
    <location>
        <begin position="1"/>
        <end position="21"/>
    </location>
</feature>
<feature type="domain" description="HTH tetR-type" evidence="6">
    <location>
        <begin position="20"/>
        <end position="80"/>
    </location>
</feature>
<evidence type="ECO:0000259" key="6">
    <source>
        <dbReference type="PROSITE" id="PS50977"/>
    </source>
</evidence>
<comment type="caution">
    <text evidence="7">The sequence shown here is derived from an EMBL/GenBank/DDBJ whole genome shotgun (WGS) entry which is preliminary data.</text>
</comment>
<dbReference type="GO" id="GO:0003700">
    <property type="term" value="F:DNA-binding transcription factor activity"/>
    <property type="evidence" value="ECO:0007669"/>
    <property type="project" value="TreeGrafter"/>
</dbReference>
<dbReference type="InterPro" id="IPR009057">
    <property type="entry name" value="Homeodomain-like_sf"/>
</dbReference>
<dbReference type="PROSITE" id="PS50977">
    <property type="entry name" value="HTH_TETR_2"/>
    <property type="match status" value="1"/>
</dbReference>
<evidence type="ECO:0000256" key="1">
    <source>
        <dbReference type="ARBA" id="ARBA00023015"/>
    </source>
</evidence>
<evidence type="ECO:0000313" key="8">
    <source>
        <dbReference type="Proteomes" id="UP000077519"/>
    </source>
</evidence>
<dbReference type="Gene3D" id="1.10.357.10">
    <property type="entry name" value="Tetracycline Repressor, domain 2"/>
    <property type="match status" value="1"/>
</dbReference>
<dbReference type="PANTHER" id="PTHR30055:SF234">
    <property type="entry name" value="HTH-TYPE TRANSCRIPTIONAL REGULATOR BETI"/>
    <property type="match status" value="1"/>
</dbReference>
<evidence type="ECO:0000256" key="4">
    <source>
        <dbReference type="PROSITE-ProRule" id="PRU00335"/>
    </source>
</evidence>
<evidence type="ECO:0000313" key="7">
    <source>
        <dbReference type="EMBL" id="OAK51548.1"/>
    </source>
</evidence>
<dbReference type="PANTHER" id="PTHR30055">
    <property type="entry name" value="HTH-TYPE TRANSCRIPTIONAL REGULATOR RUTR"/>
    <property type="match status" value="1"/>
</dbReference>
<feature type="DNA-binding region" description="H-T-H motif" evidence="4">
    <location>
        <begin position="43"/>
        <end position="62"/>
    </location>
</feature>
<keyword evidence="2 4" id="KW-0238">DNA-binding</keyword>
<dbReference type="EMBL" id="LVHI01000038">
    <property type="protein sequence ID" value="OAK51548.1"/>
    <property type="molecule type" value="Genomic_DNA"/>
</dbReference>
<dbReference type="InterPro" id="IPR001647">
    <property type="entry name" value="HTH_TetR"/>
</dbReference>